<evidence type="ECO:0000256" key="7">
    <source>
        <dbReference type="ARBA" id="ARBA00023306"/>
    </source>
</evidence>
<dbReference type="RefSeq" id="WP_281261585.1">
    <property type="nucleotide sequence ID" value="NZ_PVTG01000003.1"/>
</dbReference>
<dbReference type="EMBL" id="PVTG01000003">
    <property type="protein sequence ID" value="PRY50544.1"/>
    <property type="molecule type" value="Genomic_DNA"/>
</dbReference>
<gene>
    <name evidence="11" type="ORF">LY71_103103</name>
</gene>
<dbReference type="GO" id="GO:0051301">
    <property type="term" value="P:cell division"/>
    <property type="evidence" value="ECO:0007669"/>
    <property type="project" value="UniProtKB-KW"/>
</dbReference>
<organism evidence="11 12">
    <name type="scientific">Geodermatophilus tzadiensis</name>
    <dbReference type="NCBI Taxonomy" id="1137988"/>
    <lineage>
        <taxon>Bacteria</taxon>
        <taxon>Bacillati</taxon>
        <taxon>Actinomycetota</taxon>
        <taxon>Actinomycetes</taxon>
        <taxon>Geodermatophilales</taxon>
        <taxon>Geodermatophilaceae</taxon>
        <taxon>Geodermatophilus</taxon>
    </lineage>
</organism>
<evidence type="ECO:0000256" key="9">
    <source>
        <dbReference type="SAM" id="Coils"/>
    </source>
</evidence>
<feature type="compositionally biased region" description="Pro residues" evidence="10">
    <location>
        <begin position="67"/>
        <end position="80"/>
    </location>
</feature>
<keyword evidence="5" id="KW-0132">Cell division</keyword>
<accession>A0A2T0TY01</accession>
<dbReference type="NCBIfam" id="TIGR03544">
    <property type="entry name" value="DivI1A_domain"/>
    <property type="match status" value="1"/>
</dbReference>
<feature type="compositionally biased region" description="Polar residues" evidence="10">
    <location>
        <begin position="227"/>
        <end position="240"/>
    </location>
</feature>
<comment type="subcellular location">
    <subcellularLocation>
        <location evidence="1">Cytoplasm</location>
    </subcellularLocation>
</comment>
<evidence type="ECO:0000256" key="10">
    <source>
        <dbReference type="SAM" id="MobiDB-lite"/>
    </source>
</evidence>
<comment type="caution">
    <text evidence="11">The sequence shown here is derived from an EMBL/GenBank/DDBJ whole genome shotgun (WGS) entry which is preliminary data.</text>
</comment>
<dbReference type="AlphaFoldDB" id="A0A2T0TY01"/>
<sequence>MSPLPLTPADVHNVVFKKPPIGKRGYDEDEVDAFLDVVEAELARLIEENNELRAGSSTGRVTAQPVAPEPTPAPAPPPPALREDDTTRASRMLALASETADRYVNEAKSQADQMVATAKGNSERMVAEARATSEQMVTEARARADSMLSDARTRADTMEREARAKAAALEQDAERRHTEVMGGLEEKRANLERKIEELRTFEREYRTRFRSYLESHLRDLDTRGSAEPSSAGRQTQHAPA</sequence>
<feature type="region of interest" description="Disordered" evidence="10">
    <location>
        <begin position="216"/>
        <end position="240"/>
    </location>
</feature>
<evidence type="ECO:0000313" key="12">
    <source>
        <dbReference type="Proteomes" id="UP000239210"/>
    </source>
</evidence>
<proteinExistence type="inferred from homology"/>
<comment type="similarity">
    <text evidence="2">Belongs to the DivIVA family.</text>
</comment>
<evidence type="ECO:0000256" key="2">
    <source>
        <dbReference type="ARBA" id="ARBA00009008"/>
    </source>
</evidence>
<dbReference type="Proteomes" id="UP000239210">
    <property type="component" value="Unassembled WGS sequence"/>
</dbReference>
<protein>
    <recommendedName>
        <fullName evidence="3">Cell wall synthesis protein Wag31</fullName>
    </recommendedName>
    <alternativeName>
        <fullName evidence="8">Antigen 84</fullName>
    </alternativeName>
</protein>
<keyword evidence="12" id="KW-1185">Reference proteome</keyword>
<dbReference type="InterPro" id="IPR019933">
    <property type="entry name" value="DivIVA_domain"/>
</dbReference>
<dbReference type="Pfam" id="PF05103">
    <property type="entry name" value="DivIVA"/>
    <property type="match status" value="1"/>
</dbReference>
<keyword evidence="6 9" id="KW-0175">Coiled coil</keyword>
<keyword evidence="7" id="KW-0131">Cell cycle</keyword>
<evidence type="ECO:0000256" key="4">
    <source>
        <dbReference type="ARBA" id="ARBA00022490"/>
    </source>
</evidence>
<keyword evidence="4" id="KW-0963">Cytoplasm</keyword>
<evidence type="ECO:0000256" key="1">
    <source>
        <dbReference type="ARBA" id="ARBA00004496"/>
    </source>
</evidence>
<dbReference type="Gene3D" id="6.10.250.660">
    <property type="match status" value="1"/>
</dbReference>
<dbReference type="InterPro" id="IPR007793">
    <property type="entry name" value="DivIVA_fam"/>
</dbReference>
<name>A0A2T0TY01_9ACTN</name>
<feature type="coiled-coil region" evidence="9">
    <location>
        <begin position="181"/>
        <end position="208"/>
    </location>
</feature>
<evidence type="ECO:0000256" key="5">
    <source>
        <dbReference type="ARBA" id="ARBA00022618"/>
    </source>
</evidence>
<feature type="region of interest" description="Disordered" evidence="10">
    <location>
        <begin position="48"/>
        <end position="89"/>
    </location>
</feature>
<dbReference type="GO" id="GO:0005737">
    <property type="term" value="C:cytoplasm"/>
    <property type="evidence" value="ECO:0007669"/>
    <property type="project" value="UniProtKB-SubCell"/>
</dbReference>
<evidence type="ECO:0000256" key="3">
    <source>
        <dbReference type="ARBA" id="ARBA00018787"/>
    </source>
</evidence>
<dbReference type="PANTHER" id="PTHR35794:SF2">
    <property type="entry name" value="CELL DIVISION PROTEIN DIVIVA"/>
    <property type="match status" value="1"/>
</dbReference>
<evidence type="ECO:0000256" key="6">
    <source>
        <dbReference type="ARBA" id="ARBA00023054"/>
    </source>
</evidence>
<reference evidence="11 12" key="1">
    <citation type="submission" date="2018-03" db="EMBL/GenBank/DDBJ databases">
        <title>Genomic Encyclopedia of Archaeal and Bacterial Type Strains, Phase II (KMG-II): from individual species to whole genera.</title>
        <authorList>
            <person name="Goeker M."/>
        </authorList>
    </citation>
    <scope>NUCLEOTIDE SEQUENCE [LARGE SCALE GENOMIC DNA]</scope>
    <source>
        <strain evidence="11 12">DSM 45416</strain>
    </source>
</reference>
<dbReference type="PANTHER" id="PTHR35794">
    <property type="entry name" value="CELL DIVISION PROTEIN DIVIVA"/>
    <property type="match status" value="1"/>
</dbReference>
<evidence type="ECO:0000313" key="11">
    <source>
        <dbReference type="EMBL" id="PRY50544.1"/>
    </source>
</evidence>
<evidence type="ECO:0000256" key="8">
    <source>
        <dbReference type="ARBA" id="ARBA00031737"/>
    </source>
</evidence>